<proteinExistence type="predicted"/>
<sequence>MFCSLSRPTQCGDKVQRTIDACTSCSSIERTSLPEHASDTIMRFRLRTILALVAVLACCLAWLNIRAKRNRDQREAVQAIWRMGGGVAFAGGSGFEQPSGDLNWKFEFKSWLRDAIQGRNARKLILSDWGDFRASVSDDDIPQLVRVLKVMPELEEVRIRNTGITPEGVSRLRREVPGIHFSLWSTNPSVVTGEHKTPQALAGQWTVVEVQNQGVTAPSEIESEIEFTKSQAILRLDASIPEPTQVFDCFVLPGEDPLKLDLRSTTHTPGLKPQNLRCIYRVEGDDLWICLEGEHARHRPIEFVSSLKSRNDLYRLSRKMPGS</sequence>
<evidence type="ECO:0000313" key="2">
    <source>
        <dbReference type="EMBL" id="EGF29308.1"/>
    </source>
</evidence>
<protein>
    <submittedName>
        <fullName evidence="2">Uncharacterized protein</fullName>
    </submittedName>
</protein>
<keyword evidence="1" id="KW-0812">Transmembrane</keyword>
<comment type="caution">
    <text evidence="2">The sequence shown here is derived from an EMBL/GenBank/DDBJ whole genome shotgun (WGS) entry which is preliminary data.</text>
</comment>
<gene>
    <name evidence="2" type="ORF">RBWH47_01641</name>
</gene>
<keyword evidence="1" id="KW-1133">Transmembrane helix</keyword>
<evidence type="ECO:0000313" key="3">
    <source>
        <dbReference type="Proteomes" id="UP000006222"/>
    </source>
</evidence>
<dbReference type="EMBL" id="AFAR01000040">
    <property type="protein sequence ID" value="EGF29308.1"/>
    <property type="molecule type" value="Genomic_DNA"/>
</dbReference>
<accession>F2ALZ7</accession>
<dbReference type="Proteomes" id="UP000006222">
    <property type="component" value="Unassembled WGS sequence"/>
</dbReference>
<dbReference type="PATRIC" id="fig|991778.3.peg.726"/>
<reference evidence="2 3" key="1">
    <citation type="journal article" date="2013" name="Mar. Genomics">
        <title>Expression of sulfatases in Rhodopirellula baltica and the diversity of sulfatases in the genus Rhodopirellula.</title>
        <authorList>
            <person name="Wegner C.E."/>
            <person name="Richter-Heitmann T."/>
            <person name="Klindworth A."/>
            <person name="Klockow C."/>
            <person name="Richter M."/>
            <person name="Achstetter T."/>
            <person name="Glockner F.O."/>
            <person name="Harder J."/>
        </authorList>
    </citation>
    <scope>NUCLEOTIDE SEQUENCE [LARGE SCALE GENOMIC DNA]</scope>
    <source>
        <strain evidence="2 3">WH47</strain>
    </source>
</reference>
<dbReference type="AlphaFoldDB" id="F2ALZ7"/>
<feature type="transmembrane region" description="Helical" evidence="1">
    <location>
        <begin position="44"/>
        <end position="65"/>
    </location>
</feature>
<evidence type="ECO:0000256" key="1">
    <source>
        <dbReference type="SAM" id="Phobius"/>
    </source>
</evidence>
<keyword evidence="1" id="KW-0472">Membrane</keyword>
<organism evidence="2 3">
    <name type="scientific">Rhodopirellula baltica WH47</name>
    <dbReference type="NCBI Taxonomy" id="991778"/>
    <lineage>
        <taxon>Bacteria</taxon>
        <taxon>Pseudomonadati</taxon>
        <taxon>Planctomycetota</taxon>
        <taxon>Planctomycetia</taxon>
        <taxon>Pirellulales</taxon>
        <taxon>Pirellulaceae</taxon>
        <taxon>Rhodopirellula</taxon>
    </lineage>
</organism>
<name>F2ALZ7_RHOBT</name>